<sequence>MNRAPRLHWISILLGLVVLMSVVSFHAYTAIRPEPVQHAGDRRELPERTLALAFHGGPDPKWTPRVLNVLKESGIKATFFVTGAQVTRNPEVTRRIAAEGHQIGIDGFRAEGDHTNPLNLAFAQAALADALGVHTRLTARRPQM</sequence>
<dbReference type="Gene3D" id="3.20.20.370">
    <property type="entry name" value="Glycoside hydrolase/deacetylase"/>
    <property type="match status" value="1"/>
</dbReference>
<dbReference type="RefSeq" id="WP_167975743.1">
    <property type="nucleotide sequence ID" value="NZ_VSRL01000072.1"/>
</dbReference>
<reference evidence="3 4" key="1">
    <citation type="submission" date="2019-08" db="EMBL/GenBank/DDBJ databases">
        <title>Lentzea from Indian Himalayas.</title>
        <authorList>
            <person name="Mandal S."/>
            <person name="Mallick Gupta A."/>
            <person name="Maiti P.K."/>
            <person name="Sarkar J."/>
            <person name="Mandal S."/>
        </authorList>
    </citation>
    <scope>NUCLEOTIDE SEQUENCE [LARGE SCALE GENOMIC DNA]</scope>
    <source>
        <strain evidence="3 4">PSKA42</strain>
    </source>
</reference>
<dbReference type="InterPro" id="IPR011330">
    <property type="entry name" value="Glyco_hydro/deAcase_b/a-brl"/>
</dbReference>
<accession>A0ABX1FJC3</accession>
<proteinExistence type="predicted"/>
<evidence type="ECO:0000256" key="1">
    <source>
        <dbReference type="SAM" id="Phobius"/>
    </source>
</evidence>
<evidence type="ECO:0000259" key="2">
    <source>
        <dbReference type="PROSITE" id="PS51677"/>
    </source>
</evidence>
<keyword evidence="4" id="KW-1185">Reference proteome</keyword>
<dbReference type="CDD" id="cd10917">
    <property type="entry name" value="CE4_NodB_like_6s_7s"/>
    <property type="match status" value="1"/>
</dbReference>
<name>A0ABX1FJC3_9PSEU</name>
<gene>
    <name evidence="3" type="ORF">FXN61_20670</name>
</gene>
<keyword evidence="1" id="KW-0812">Transmembrane</keyword>
<dbReference type="PANTHER" id="PTHR10587">
    <property type="entry name" value="GLYCOSYL TRANSFERASE-RELATED"/>
    <property type="match status" value="1"/>
</dbReference>
<feature type="non-terminal residue" evidence="3">
    <location>
        <position position="144"/>
    </location>
</feature>
<dbReference type="InterPro" id="IPR050248">
    <property type="entry name" value="Polysacc_deacetylase_ArnD"/>
</dbReference>
<dbReference type="EMBL" id="VSRL01000072">
    <property type="protein sequence ID" value="NKE59093.1"/>
    <property type="molecule type" value="Genomic_DNA"/>
</dbReference>
<dbReference type="PROSITE" id="PS51677">
    <property type="entry name" value="NODB"/>
    <property type="match status" value="1"/>
</dbReference>
<dbReference type="InterPro" id="IPR002509">
    <property type="entry name" value="NODB_dom"/>
</dbReference>
<protein>
    <submittedName>
        <fullName evidence="3">Polysaccharide deacetylase family protein</fullName>
    </submittedName>
</protein>
<organism evidence="3 4">
    <name type="scientific">Lentzea indica</name>
    <dbReference type="NCBI Taxonomy" id="2604800"/>
    <lineage>
        <taxon>Bacteria</taxon>
        <taxon>Bacillati</taxon>
        <taxon>Actinomycetota</taxon>
        <taxon>Actinomycetes</taxon>
        <taxon>Pseudonocardiales</taxon>
        <taxon>Pseudonocardiaceae</taxon>
        <taxon>Lentzea</taxon>
    </lineage>
</organism>
<feature type="domain" description="NodB homology" evidence="2">
    <location>
        <begin position="48"/>
        <end position="144"/>
    </location>
</feature>
<feature type="transmembrane region" description="Helical" evidence="1">
    <location>
        <begin position="7"/>
        <end position="28"/>
    </location>
</feature>
<keyword evidence="1" id="KW-1133">Transmembrane helix</keyword>
<dbReference type="SUPFAM" id="SSF88713">
    <property type="entry name" value="Glycoside hydrolase/deacetylase"/>
    <property type="match status" value="1"/>
</dbReference>
<keyword evidence="1" id="KW-0472">Membrane</keyword>
<comment type="caution">
    <text evidence="3">The sequence shown here is derived from an EMBL/GenBank/DDBJ whole genome shotgun (WGS) entry which is preliminary data.</text>
</comment>
<dbReference type="Pfam" id="PF01522">
    <property type="entry name" value="Polysacc_deac_1"/>
    <property type="match status" value="1"/>
</dbReference>
<evidence type="ECO:0000313" key="4">
    <source>
        <dbReference type="Proteomes" id="UP001515943"/>
    </source>
</evidence>
<dbReference type="Proteomes" id="UP001515943">
    <property type="component" value="Unassembled WGS sequence"/>
</dbReference>
<evidence type="ECO:0000313" key="3">
    <source>
        <dbReference type="EMBL" id="NKE59093.1"/>
    </source>
</evidence>